<evidence type="ECO:0000313" key="9">
    <source>
        <dbReference type="Proteomes" id="UP001601948"/>
    </source>
</evidence>
<dbReference type="GO" id="GO:0032259">
    <property type="term" value="P:methylation"/>
    <property type="evidence" value="ECO:0007669"/>
    <property type="project" value="UniProtKB-KW"/>
</dbReference>
<evidence type="ECO:0000256" key="3">
    <source>
        <dbReference type="ARBA" id="ARBA00022679"/>
    </source>
</evidence>
<dbReference type="InterPro" id="IPR029063">
    <property type="entry name" value="SAM-dependent_MTases_sf"/>
</dbReference>
<dbReference type="Gene3D" id="3.40.50.150">
    <property type="entry name" value="Vaccinia Virus protein VP39"/>
    <property type="match status" value="1"/>
</dbReference>
<gene>
    <name evidence="8" type="ORF">ACFYV7_24980</name>
</gene>
<keyword evidence="5" id="KW-0680">Restriction system</keyword>
<evidence type="ECO:0000259" key="7">
    <source>
        <dbReference type="Pfam" id="PF02384"/>
    </source>
</evidence>
<evidence type="ECO:0000256" key="5">
    <source>
        <dbReference type="ARBA" id="ARBA00022747"/>
    </source>
</evidence>
<dbReference type="Pfam" id="PF02384">
    <property type="entry name" value="N6_Mtase"/>
    <property type="match status" value="1"/>
</dbReference>
<dbReference type="SUPFAM" id="SSF53335">
    <property type="entry name" value="S-adenosyl-L-methionine-dependent methyltransferases"/>
    <property type="match status" value="1"/>
</dbReference>
<reference evidence="8 9" key="1">
    <citation type="submission" date="2024-10" db="EMBL/GenBank/DDBJ databases">
        <title>The Natural Products Discovery Center: Release of the First 8490 Sequenced Strains for Exploring Actinobacteria Biosynthetic Diversity.</title>
        <authorList>
            <person name="Kalkreuter E."/>
            <person name="Kautsar S.A."/>
            <person name="Yang D."/>
            <person name="Bader C.D."/>
            <person name="Teijaro C.N."/>
            <person name="Fluegel L."/>
            <person name="Davis C.M."/>
            <person name="Simpson J.R."/>
            <person name="Lauterbach L."/>
            <person name="Steele A.D."/>
            <person name="Gui C."/>
            <person name="Meng S."/>
            <person name="Li G."/>
            <person name="Viehrig K."/>
            <person name="Ye F."/>
            <person name="Su P."/>
            <person name="Kiefer A.F."/>
            <person name="Nichols A."/>
            <person name="Cepeda A.J."/>
            <person name="Yan W."/>
            <person name="Fan B."/>
            <person name="Jiang Y."/>
            <person name="Adhikari A."/>
            <person name="Zheng C.-J."/>
            <person name="Schuster L."/>
            <person name="Cowan T.M."/>
            <person name="Smanski M.J."/>
            <person name="Chevrette M.G."/>
            <person name="De Carvalho L.P.S."/>
            <person name="Shen B."/>
        </authorList>
    </citation>
    <scope>NUCLEOTIDE SEQUENCE [LARGE SCALE GENOMIC DNA]</scope>
    <source>
        <strain evidence="8 9">NPDC003040</strain>
    </source>
</reference>
<evidence type="ECO:0000256" key="4">
    <source>
        <dbReference type="ARBA" id="ARBA00022691"/>
    </source>
</evidence>
<dbReference type="InterPro" id="IPR003356">
    <property type="entry name" value="DNA_methylase_A-5"/>
</dbReference>
<name>A0ABW6QXT7_9NOCA</name>
<proteinExistence type="predicted"/>
<evidence type="ECO:0000256" key="6">
    <source>
        <dbReference type="ARBA" id="ARBA00047942"/>
    </source>
</evidence>
<evidence type="ECO:0000256" key="1">
    <source>
        <dbReference type="ARBA" id="ARBA00011900"/>
    </source>
</evidence>
<keyword evidence="3" id="KW-0808">Transferase</keyword>
<dbReference type="Proteomes" id="UP001601948">
    <property type="component" value="Unassembled WGS sequence"/>
</dbReference>
<evidence type="ECO:0000256" key="2">
    <source>
        <dbReference type="ARBA" id="ARBA00022603"/>
    </source>
</evidence>
<protein>
    <recommendedName>
        <fullName evidence="1">site-specific DNA-methyltransferase (adenine-specific)</fullName>
        <ecNumber evidence="1">2.1.1.72</ecNumber>
    </recommendedName>
</protein>
<dbReference type="PANTHER" id="PTHR42933">
    <property type="entry name" value="SLR6095 PROTEIN"/>
    <property type="match status" value="1"/>
</dbReference>
<organism evidence="8 9">
    <name type="scientific">Nocardia suismassiliense</name>
    <dbReference type="NCBI Taxonomy" id="2077092"/>
    <lineage>
        <taxon>Bacteria</taxon>
        <taxon>Bacillati</taxon>
        <taxon>Actinomycetota</taxon>
        <taxon>Actinomycetes</taxon>
        <taxon>Mycobacteriales</taxon>
        <taxon>Nocardiaceae</taxon>
        <taxon>Nocardia</taxon>
    </lineage>
</organism>
<sequence>MAAVFASESSTIPVATVLREDIAYSRPDFWVTTTIKQLNFVQHIASLLAIDGRAAVVVPDNVRFEGGAGETIRRGLRNEYDVHTLLRLPTGIFLRGRCQGERTVLRPQAGPTNHGPTSCGCTTSVRGTLHPQAATAAR</sequence>
<dbReference type="EMBL" id="JBIAPI010000007">
    <property type="protein sequence ID" value="MFF3226076.1"/>
    <property type="molecule type" value="Genomic_DNA"/>
</dbReference>
<dbReference type="InterPro" id="IPR051537">
    <property type="entry name" value="DNA_Adenine_Mtase"/>
</dbReference>
<feature type="domain" description="DNA methylase adenine-specific" evidence="7">
    <location>
        <begin position="32"/>
        <end position="95"/>
    </location>
</feature>
<comment type="catalytic activity">
    <reaction evidence="6">
        <text>a 2'-deoxyadenosine in DNA + S-adenosyl-L-methionine = an N(6)-methyl-2'-deoxyadenosine in DNA + S-adenosyl-L-homocysteine + H(+)</text>
        <dbReference type="Rhea" id="RHEA:15197"/>
        <dbReference type="Rhea" id="RHEA-COMP:12418"/>
        <dbReference type="Rhea" id="RHEA-COMP:12419"/>
        <dbReference type="ChEBI" id="CHEBI:15378"/>
        <dbReference type="ChEBI" id="CHEBI:57856"/>
        <dbReference type="ChEBI" id="CHEBI:59789"/>
        <dbReference type="ChEBI" id="CHEBI:90615"/>
        <dbReference type="ChEBI" id="CHEBI:90616"/>
        <dbReference type="EC" id="2.1.1.72"/>
    </reaction>
</comment>
<dbReference type="PANTHER" id="PTHR42933:SF4">
    <property type="entry name" value="TYPE I RESTRICTION ENZYME ECOKI METHYLASE SUBUNIT"/>
    <property type="match status" value="1"/>
</dbReference>
<keyword evidence="4" id="KW-0949">S-adenosyl-L-methionine</keyword>
<dbReference type="GO" id="GO:0008168">
    <property type="term" value="F:methyltransferase activity"/>
    <property type="evidence" value="ECO:0007669"/>
    <property type="project" value="UniProtKB-KW"/>
</dbReference>
<comment type="caution">
    <text evidence="8">The sequence shown here is derived from an EMBL/GenBank/DDBJ whole genome shotgun (WGS) entry which is preliminary data.</text>
</comment>
<keyword evidence="2 8" id="KW-0489">Methyltransferase</keyword>
<evidence type="ECO:0000313" key="8">
    <source>
        <dbReference type="EMBL" id="MFF3226076.1"/>
    </source>
</evidence>
<dbReference type="EC" id="2.1.1.72" evidence="1"/>
<accession>A0ABW6QXT7</accession>
<keyword evidence="9" id="KW-1185">Reference proteome</keyword>
<dbReference type="RefSeq" id="WP_387721050.1">
    <property type="nucleotide sequence ID" value="NZ_JBIAPI010000007.1"/>
</dbReference>